<protein>
    <recommendedName>
        <fullName evidence="2">Zinc-ribbon domain-containing protein</fullName>
    </recommendedName>
</protein>
<evidence type="ECO:0000313" key="1">
    <source>
        <dbReference type="EMBL" id="ESA04387.1"/>
    </source>
</evidence>
<dbReference type="HOGENOM" id="CLU_814190_0_0_1"/>
<accession>U9TAD6</accession>
<dbReference type="EMBL" id="KI294346">
    <property type="protein sequence ID" value="ESA04387.1"/>
    <property type="molecule type" value="Genomic_DNA"/>
</dbReference>
<proteinExistence type="predicted"/>
<gene>
    <name evidence="1" type="ORF">GLOINDRAFT_4643</name>
</gene>
<reference evidence="1" key="1">
    <citation type="submission" date="2013-07" db="EMBL/GenBank/DDBJ databases">
        <title>The genome of an arbuscular mycorrhizal fungus provides insights into the evolution of the oldest plant symbiosis.</title>
        <authorList>
            <consortium name="DOE Joint Genome Institute"/>
            <person name="Tisserant E."/>
            <person name="Malbreil M."/>
            <person name="Kuo A."/>
            <person name="Kohler A."/>
            <person name="Symeonidi A."/>
            <person name="Balestrini R."/>
            <person name="Charron P."/>
            <person name="Duensing N."/>
            <person name="Frei-dit-Frey N."/>
            <person name="Gianinazzi-Pearson V."/>
            <person name="Gilbert B."/>
            <person name="Handa Y."/>
            <person name="Hijri M."/>
            <person name="Kaul R."/>
            <person name="Kawaguchi M."/>
            <person name="Krajinski F."/>
            <person name="Lammers P."/>
            <person name="Lapierre D."/>
            <person name="Masclaux F.G."/>
            <person name="Murat C."/>
            <person name="Morin E."/>
            <person name="Ndikumana S."/>
            <person name="Pagni M."/>
            <person name="Petitpierre D."/>
            <person name="Requena N."/>
            <person name="Rosikiewicz P."/>
            <person name="Riley R."/>
            <person name="Saito K."/>
            <person name="San Clemente H."/>
            <person name="Shapiro H."/>
            <person name="van Tuinen D."/>
            <person name="Becard G."/>
            <person name="Bonfante P."/>
            <person name="Paszkowski U."/>
            <person name="Shachar-Hill Y."/>
            <person name="Young J.P."/>
            <person name="Sanders I.R."/>
            <person name="Henrissat B."/>
            <person name="Rensing S.A."/>
            <person name="Grigoriev I.V."/>
            <person name="Corradi N."/>
            <person name="Roux C."/>
            <person name="Martin F."/>
        </authorList>
    </citation>
    <scope>NUCLEOTIDE SEQUENCE</scope>
    <source>
        <strain evidence="1">DAOM 197198</strain>
    </source>
</reference>
<dbReference type="AlphaFoldDB" id="U9TAD6"/>
<evidence type="ECO:0008006" key="2">
    <source>
        <dbReference type="Google" id="ProtNLM"/>
    </source>
</evidence>
<sequence>MGLGKEREKFALCFTTDLKDSGHWCRICNYNNIEVAKALARTRDGECLSSEYFDNKSPLQWKCVKGHIWTANLNKIKDYNQWCPTCDGRNPTIFDMKILAQKNNGECLSDQYYDAHTKLLWRCKNFHIWEAPPLTILRGSWCQYCAGTAKLDIEIANQIALSRQGQCLSSSLSSIKHSDTWCPYCASMAKHTLDDAKQIALTRGGRCLSTEYKNNKSPLLWICKNRHKWYAKFDNIVNKCSWCPYCSIPDFLKIPEHSMGLQLDIPYYHYGFAIEVQGEQHDKYIEFFHRGNLNNFIRQQERNQFKKELCEENCINLKYVWYYKDPHIVIPEYLRELGLIE</sequence>
<organism evidence="1">
    <name type="scientific">Rhizophagus irregularis (strain DAOM 181602 / DAOM 197198 / MUCL 43194)</name>
    <name type="common">Arbuscular mycorrhizal fungus</name>
    <name type="synonym">Glomus intraradices</name>
    <dbReference type="NCBI Taxonomy" id="747089"/>
    <lineage>
        <taxon>Eukaryota</taxon>
        <taxon>Fungi</taxon>
        <taxon>Fungi incertae sedis</taxon>
        <taxon>Mucoromycota</taxon>
        <taxon>Glomeromycotina</taxon>
        <taxon>Glomeromycetes</taxon>
        <taxon>Glomerales</taxon>
        <taxon>Glomeraceae</taxon>
        <taxon>Rhizophagus</taxon>
    </lineage>
</organism>
<name>U9TAD6_RHIID</name>
<dbReference type="VEuPathDB" id="FungiDB:RhiirFUN_022745"/>